<reference evidence="8" key="1">
    <citation type="journal article" date="2019" name="Curr. Biol.">
        <title>Genome Sequence of Striga asiatica Provides Insight into the Evolution of Plant Parasitism.</title>
        <authorList>
            <person name="Yoshida S."/>
            <person name="Kim S."/>
            <person name="Wafula E.K."/>
            <person name="Tanskanen J."/>
            <person name="Kim Y.M."/>
            <person name="Honaas L."/>
            <person name="Yang Z."/>
            <person name="Spallek T."/>
            <person name="Conn C.E."/>
            <person name="Ichihashi Y."/>
            <person name="Cheong K."/>
            <person name="Cui S."/>
            <person name="Der J.P."/>
            <person name="Gundlach H."/>
            <person name="Jiao Y."/>
            <person name="Hori C."/>
            <person name="Ishida J.K."/>
            <person name="Kasahara H."/>
            <person name="Kiba T."/>
            <person name="Kim M.S."/>
            <person name="Koo N."/>
            <person name="Laohavisit A."/>
            <person name="Lee Y.H."/>
            <person name="Lumba S."/>
            <person name="McCourt P."/>
            <person name="Mortimer J.C."/>
            <person name="Mutuku J.M."/>
            <person name="Nomura T."/>
            <person name="Sasaki-Sekimoto Y."/>
            <person name="Seto Y."/>
            <person name="Wang Y."/>
            <person name="Wakatake T."/>
            <person name="Sakakibara H."/>
            <person name="Demura T."/>
            <person name="Yamaguchi S."/>
            <person name="Yoneyama K."/>
            <person name="Manabe R.I."/>
            <person name="Nelson D.C."/>
            <person name="Schulman A.H."/>
            <person name="Timko M.P."/>
            <person name="dePamphilis C.W."/>
            <person name="Choi D."/>
            <person name="Shirasu K."/>
        </authorList>
    </citation>
    <scope>NUCLEOTIDE SEQUENCE [LARGE SCALE GENOMIC DNA]</scope>
    <source>
        <strain evidence="8">cv. UVA1</strain>
    </source>
</reference>
<evidence type="ECO:0000313" key="7">
    <source>
        <dbReference type="EMBL" id="GER31757.1"/>
    </source>
</evidence>
<accession>A0A5A7PHI5</accession>
<evidence type="ECO:0000256" key="5">
    <source>
        <dbReference type="SAM" id="MobiDB-lite"/>
    </source>
</evidence>
<dbReference type="EMBL" id="BKCP01004516">
    <property type="protein sequence ID" value="GER31757.1"/>
    <property type="molecule type" value="Genomic_DNA"/>
</dbReference>
<dbReference type="InterPro" id="IPR011905">
    <property type="entry name" value="GlrX-like_pln_2"/>
</dbReference>
<feature type="domain" description="Glutaredoxin" evidence="6">
    <location>
        <begin position="41"/>
        <end position="110"/>
    </location>
</feature>
<dbReference type="PANTHER" id="PTHR10168">
    <property type="entry name" value="GLUTAREDOXIN"/>
    <property type="match status" value="1"/>
</dbReference>
<organism evidence="7 8">
    <name type="scientific">Striga asiatica</name>
    <name type="common">Asiatic witchweed</name>
    <name type="synonym">Buchnera asiatica</name>
    <dbReference type="NCBI Taxonomy" id="4170"/>
    <lineage>
        <taxon>Eukaryota</taxon>
        <taxon>Viridiplantae</taxon>
        <taxon>Streptophyta</taxon>
        <taxon>Embryophyta</taxon>
        <taxon>Tracheophyta</taxon>
        <taxon>Spermatophyta</taxon>
        <taxon>Magnoliopsida</taxon>
        <taxon>eudicotyledons</taxon>
        <taxon>Gunneridae</taxon>
        <taxon>Pentapetalae</taxon>
        <taxon>asterids</taxon>
        <taxon>lamiids</taxon>
        <taxon>Lamiales</taxon>
        <taxon>Orobanchaceae</taxon>
        <taxon>Buchnereae</taxon>
        <taxon>Striga</taxon>
    </lineage>
</organism>
<protein>
    <submittedName>
        <fullName evidence="7">Glutaredoxin</fullName>
    </submittedName>
</protein>
<evidence type="ECO:0000256" key="4">
    <source>
        <dbReference type="ARBA" id="ARBA00023284"/>
    </source>
</evidence>
<proteinExistence type="inferred from homology"/>
<gene>
    <name evidence="7" type="ORF">STAS_07791</name>
</gene>
<dbReference type="SUPFAM" id="SSF52833">
    <property type="entry name" value="Thioredoxin-like"/>
    <property type="match status" value="1"/>
</dbReference>
<keyword evidence="8" id="KW-1185">Reference proteome</keyword>
<evidence type="ECO:0000256" key="3">
    <source>
        <dbReference type="ARBA" id="ARBA00022490"/>
    </source>
</evidence>
<evidence type="ECO:0000256" key="1">
    <source>
        <dbReference type="ARBA" id="ARBA00004496"/>
    </source>
</evidence>
<dbReference type="PROSITE" id="PS51354">
    <property type="entry name" value="GLUTAREDOXIN_2"/>
    <property type="match status" value="1"/>
</dbReference>
<evidence type="ECO:0000256" key="2">
    <source>
        <dbReference type="ARBA" id="ARBA00007568"/>
    </source>
</evidence>
<feature type="region of interest" description="Disordered" evidence="5">
    <location>
        <begin position="1"/>
        <end position="30"/>
    </location>
</feature>
<comment type="subcellular location">
    <subcellularLocation>
        <location evidence="1">Cytoplasm</location>
    </subcellularLocation>
</comment>
<dbReference type="InterPro" id="IPR036249">
    <property type="entry name" value="Thioredoxin-like_sf"/>
</dbReference>
<comment type="caution">
    <text evidence="7">The sequence shown here is derived from an EMBL/GenBank/DDBJ whole genome shotgun (WGS) entry which is preliminary data.</text>
</comment>
<dbReference type="OrthoDB" id="418495at2759"/>
<feature type="compositionally biased region" description="Polar residues" evidence="5">
    <location>
        <begin position="1"/>
        <end position="10"/>
    </location>
</feature>
<keyword evidence="4" id="KW-0676">Redox-active center</keyword>
<dbReference type="NCBIfam" id="TIGR02189">
    <property type="entry name" value="GlrX-like_plant"/>
    <property type="match status" value="1"/>
</dbReference>
<dbReference type="Pfam" id="PF00462">
    <property type="entry name" value="Glutaredoxin"/>
    <property type="match status" value="1"/>
</dbReference>
<dbReference type="Proteomes" id="UP000325081">
    <property type="component" value="Unassembled WGS sequence"/>
</dbReference>
<comment type="similarity">
    <text evidence="2">Belongs to the glutaredoxin family. CC-type subfamily.</text>
</comment>
<keyword evidence="3" id="KW-0963">Cytoplasm</keyword>
<dbReference type="AlphaFoldDB" id="A0A5A7PHI5"/>
<dbReference type="InterPro" id="IPR002109">
    <property type="entry name" value="Glutaredoxin"/>
</dbReference>
<dbReference type="GO" id="GO:0005737">
    <property type="term" value="C:cytoplasm"/>
    <property type="evidence" value="ECO:0007669"/>
    <property type="project" value="UniProtKB-SubCell"/>
</dbReference>
<evidence type="ECO:0000313" key="8">
    <source>
        <dbReference type="Proteomes" id="UP000325081"/>
    </source>
</evidence>
<evidence type="ECO:0000259" key="6">
    <source>
        <dbReference type="Pfam" id="PF00462"/>
    </source>
</evidence>
<sequence length="138" mass="14271">MQQALSSTNGAHAAGVSPPENGGSGGHHGKKVRDVVAENAVVVFARESCCMCHVVKLLLHGHGVSPVIRLVSEGDEADVRRELSEFLRRSGGGGAAAPPQLPAVFVGGELLGGVDQIMGAHISGELVPRLRAARALWL</sequence>
<dbReference type="Gene3D" id="3.40.30.10">
    <property type="entry name" value="Glutaredoxin"/>
    <property type="match status" value="1"/>
</dbReference>
<name>A0A5A7PHI5_STRAF</name>